<dbReference type="Gene3D" id="3.10.450.50">
    <property type="match status" value="1"/>
</dbReference>
<dbReference type="SUPFAM" id="SSF54427">
    <property type="entry name" value="NTF2-like"/>
    <property type="match status" value="1"/>
</dbReference>
<gene>
    <name evidence="2" type="ORF">RR42_m1752</name>
</gene>
<evidence type="ECO:0000313" key="3">
    <source>
        <dbReference type="Proteomes" id="UP000031843"/>
    </source>
</evidence>
<evidence type="ECO:0000259" key="1">
    <source>
        <dbReference type="Pfam" id="PF12680"/>
    </source>
</evidence>
<organism evidence="2 3">
    <name type="scientific">Cupriavidus basilensis</name>
    <dbReference type="NCBI Taxonomy" id="68895"/>
    <lineage>
        <taxon>Bacteria</taxon>
        <taxon>Pseudomonadati</taxon>
        <taxon>Pseudomonadota</taxon>
        <taxon>Betaproteobacteria</taxon>
        <taxon>Burkholderiales</taxon>
        <taxon>Burkholderiaceae</taxon>
        <taxon>Cupriavidus</taxon>
    </lineage>
</organism>
<feature type="domain" description="SnoaL-like" evidence="1">
    <location>
        <begin position="16"/>
        <end position="113"/>
    </location>
</feature>
<name>A0A0C4YA88_9BURK</name>
<protein>
    <recommendedName>
        <fullName evidence="1">SnoaL-like domain-containing protein</fullName>
    </recommendedName>
</protein>
<dbReference type="Pfam" id="PF12680">
    <property type="entry name" value="SnoaL_2"/>
    <property type="match status" value="1"/>
</dbReference>
<sequence>MNNAKQLLFAYLESIRDPRAAAALFASDGVLELPYLKSLGIDGRAEGPESIEGFIASLLVKVPDFAFRNVRFLIETPEQVFAEYEVEALVPSTGKIYRQMYAGRLVARDGKISLLREALDTVAAADAFAVTRTA</sequence>
<dbReference type="InterPro" id="IPR032710">
    <property type="entry name" value="NTF2-like_dom_sf"/>
</dbReference>
<keyword evidence="3" id="KW-1185">Reference proteome</keyword>
<dbReference type="InterPro" id="IPR037401">
    <property type="entry name" value="SnoaL-like"/>
</dbReference>
<dbReference type="RefSeq" id="WP_043345820.1">
    <property type="nucleotide sequence ID" value="NZ_CP010536.1"/>
</dbReference>
<dbReference type="EMBL" id="CP010536">
    <property type="protein sequence ID" value="AJG19149.1"/>
    <property type="molecule type" value="Genomic_DNA"/>
</dbReference>
<accession>A0A0C4YA88</accession>
<evidence type="ECO:0000313" key="2">
    <source>
        <dbReference type="EMBL" id="AJG19149.1"/>
    </source>
</evidence>
<dbReference type="OrthoDB" id="117900at2"/>
<reference evidence="2 3" key="1">
    <citation type="journal article" date="2015" name="Genome Announc.">
        <title>Complete Genome Sequence of Cupriavidus basilensis 4G11, Isolated from the Oak Ridge Field Research Center Site.</title>
        <authorList>
            <person name="Ray J."/>
            <person name="Waters R.J."/>
            <person name="Skerker J.M."/>
            <person name="Kuehl J.V."/>
            <person name="Price M.N."/>
            <person name="Huang J."/>
            <person name="Chakraborty R."/>
            <person name="Arkin A.P."/>
            <person name="Deutschbauer A."/>
        </authorList>
    </citation>
    <scope>NUCLEOTIDE SEQUENCE [LARGE SCALE GENOMIC DNA]</scope>
    <source>
        <strain evidence="2">4G11</strain>
    </source>
</reference>
<dbReference type="AlphaFoldDB" id="A0A0C4YA88"/>
<dbReference type="Proteomes" id="UP000031843">
    <property type="component" value="Chromosome main"/>
</dbReference>
<dbReference type="KEGG" id="cbw:RR42_m1752"/>
<dbReference type="STRING" id="68895.RR42_m1752"/>
<proteinExistence type="predicted"/>